<keyword evidence="1" id="KW-0175">Coiled coil</keyword>
<keyword evidence="2" id="KW-0812">Transmembrane</keyword>
<dbReference type="Proteomes" id="UP000574276">
    <property type="component" value="Unassembled WGS sequence"/>
</dbReference>
<evidence type="ECO:0000259" key="3">
    <source>
        <dbReference type="Pfam" id="PF13514"/>
    </source>
</evidence>
<proteinExistence type="predicted"/>
<feature type="transmembrane region" description="Helical" evidence="2">
    <location>
        <begin position="359"/>
        <end position="375"/>
    </location>
</feature>
<protein>
    <submittedName>
        <fullName evidence="4">AAA family ATPase</fullName>
    </submittedName>
</protein>
<keyword evidence="2" id="KW-1133">Transmembrane helix</keyword>
<dbReference type="AlphaFoldDB" id="A0A839JUN5"/>
<feature type="domain" description="YhaN AAA" evidence="3">
    <location>
        <begin position="1"/>
        <end position="52"/>
    </location>
</feature>
<keyword evidence="2" id="KW-0472">Membrane</keyword>
<dbReference type="EMBL" id="JACEGA010000001">
    <property type="protein sequence ID" value="MBB2181395.1"/>
    <property type="molecule type" value="Genomic_DNA"/>
</dbReference>
<organism evidence="4 5">
    <name type="scientific">Variimorphobacter saccharofermentans</name>
    <dbReference type="NCBI Taxonomy" id="2755051"/>
    <lineage>
        <taxon>Bacteria</taxon>
        <taxon>Bacillati</taxon>
        <taxon>Bacillota</taxon>
        <taxon>Clostridia</taxon>
        <taxon>Lachnospirales</taxon>
        <taxon>Lachnospiraceae</taxon>
        <taxon>Variimorphobacter</taxon>
    </lineage>
</organism>
<evidence type="ECO:0000313" key="5">
    <source>
        <dbReference type="Proteomes" id="UP000574276"/>
    </source>
</evidence>
<dbReference type="Gene3D" id="3.40.50.300">
    <property type="entry name" value="P-loop containing nucleotide triphosphate hydrolases"/>
    <property type="match status" value="2"/>
</dbReference>
<dbReference type="PANTHER" id="PTHR41259">
    <property type="entry name" value="DOUBLE-STRAND BREAK REPAIR RAD50 ATPASE, PUTATIVE-RELATED"/>
    <property type="match status" value="1"/>
</dbReference>
<evidence type="ECO:0000313" key="4">
    <source>
        <dbReference type="EMBL" id="MBB2181395.1"/>
    </source>
</evidence>
<evidence type="ECO:0000256" key="2">
    <source>
        <dbReference type="SAM" id="Phobius"/>
    </source>
</evidence>
<dbReference type="Pfam" id="PF13514">
    <property type="entry name" value="AAA_27"/>
    <property type="match status" value="1"/>
</dbReference>
<dbReference type="InterPro" id="IPR038734">
    <property type="entry name" value="YhaN_AAA"/>
</dbReference>
<dbReference type="PANTHER" id="PTHR41259:SF1">
    <property type="entry name" value="DOUBLE-STRAND BREAK REPAIR RAD50 ATPASE, PUTATIVE-RELATED"/>
    <property type="match status" value="1"/>
</dbReference>
<evidence type="ECO:0000256" key="1">
    <source>
        <dbReference type="SAM" id="Coils"/>
    </source>
</evidence>
<sequence>MLFTKLTLNYFGRFHNKEIELKPGMNLIYGENEAGKSTIHTFIKGMLFGIERLRGRGSATKEDLYTRYLPWDYPGAFNGCMDIKIGEKEYRLQRSFHTSDKYFTVLDLSSGREVKLKEGHISELLPGFTESTFRNTISIEQLKAQTDTELAAQVRNYIANLSVAKSKEVNVAKAVSTLTEQRKQLELSQNTAALKELQENIEEGLRREERIDRLTLQLKELQAEEQRLLAQKNEIDKTINEDEIKRMEQLPAILEKFKTYQELIKQINMISAQETELEEKIAAWEKEQSSAEALKEDRQKAEKIKNVLVELERHYYELAREKEDLQRKKQRNIYISTIPFGGITALLLILSFFTPVNGLISLVPAVAGIMIYAVINGRLKEKRNIVTEKENQLQKERDTAQIQLENILQGYQVATVEQLSEKQEELLKHYYALENAKEQLRNYINRKSGLDDNRDMLYDEIMKYMQYFIREEELTETAVQRLSAEIRERKQTATSRKSRIDEQYNTCRINMEKLRWEISTMEGNEEQLLKNKSIYEEMERKQKEDAVEIEAIKLALSTIQELSSDIHDSFGRQLNVAVSEVVDKVTEHKYTDLKVDEKLDVKVGWNGNYILLERLSAGTIDQVYFALRLAVADLLLGQDEVPLILDDSFALYDEDRVRAALRQISDRSQTILFTCHKREEKLLQEMEVPYHLIDLSCR</sequence>
<dbReference type="InterPro" id="IPR027417">
    <property type="entry name" value="P-loop_NTPase"/>
</dbReference>
<gene>
    <name evidence="4" type="ORF">H0486_00605</name>
</gene>
<dbReference type="SUPFAM" id="SSF52540">
    <property type="entry name" value="P-loop containing nucleoside triphosphate hydrolases"/>
    <property type="match status" value="1"/>
</dbReference>
<feature type="coiled-coil region" evidence="1">
    <location>
        <begin position="376"/>
        <end position="453"/>
    </location>
</feature>
<dbReference type="RefSeq" id="WP_228351174.1">
    <property type="nucleotide sequence ID" value="NZ_JACEGA010000001.1"/>
</dbReference>
<accession>A0A839JUN5</accession>
<feature type="coiled-coil region" evidence="1">
    <location>
        <begin position="180"/>
        <end position="331"/>
    </location>
</feature>
<name>A0A839JUN5_9FIRM</name>
<comment type="caution">
    <text evidence="4">The sequence shown here is derived from an EMBL/GenBank/DDBJ whole genome shotgun (WGS) entry which is preliminary data.</text>
</comment>
<keyword evidence="5" id="KW-1185">Reference proteome</keyword>
<feature type="transmembrane region" description="Helical" evidence="2">
    <location>
        <begin position="333"/>
        <end position="353"/>
    </location>
</feature>
<feature type="coiled-coil region" evidence="1">
    <location>
        <begin position="511"/>
        <end position="544"/>
    </location>
</feature>
<reference evidence="4 5" key="1">
    <citation type="submission" date="2020-07" db="EMBL/GenBank/DDBJ databases">
        <title>Characterization and genome sequencing of isolate MD1, a novel member within the family Lachnospiraceae.</title>
        <authorList>
            <person name="Rettenmaier R."/>
            <person name="Di Bello L."/>
            <person name="Zinser C."/>
            <person name="Scheitz K."/>
            <person name="Liebl W."/>
            <person name="Zverlov V."/>
        </authorList>
    </citation>
    <scope>NUCLEOTIDE SEQUENCE [LARGE SCALE GENOMIC DNA]</scope>
    <source>
        <strain evidence="4 5">MD1</strain>
    </source>
</reference>